<feature type="transmembrane region" description="Helical" evidence="1">
    <location>
        <begin position="12"/>
        <end position="42"/>
    </location>
</feature>
<evidence type="ECO:0000256" key="1">
    <source>
        <dbReference type="SAM" id="Phobius"/>
    </source>
</evidence>
<protein>
    <recommendedName>
        <fullName evidence="4">DUF4129 domain-containing protein</fullName>
    </recommendedName>
</protein>
<evidence type="ECO:0008006" key="4">
    <source>
        <dbReference type="Google" id="ProtNLM"/>
    </source>
</evidence>
<dbReference type="EMBL" id="LKHP01000002">
    <property type="protein sequence ID" value="KRQ87673.1"/>
    <property type="molecule type" value="Genomic_DNA"/>
</dbReference>
<keyword evidence="1" id="KW-0812">Transmembrane</keyword>
<reference evidence="2 3" key="1">
    <citation type="submission" date="2015-09" db="EMBL/GenBank/DDBJ databases">
        <title>Draft genome sequence of a Caloramator mitchellensis, a moderate thermophile from the Great Artesian Basin of Australia.</title>
        <authorList>
            <person name="Patel B.K."/>
        </authorList>
    </citation>
    <scope>NUCLEOTIDE SEQUENCE [LARGE SCALE GENOMIC DNA]</scope>
    <source>
        <strain evidence="2 3">VF08</strain>
    </source>
</reference>
<dbReference type="AlphaFoldDB" id="A0A0R3JVQ6"/>
<proteinExistence type="predicted"/>
<keyword evidence="1" id="KW-1133">Transmembrane helix</keyword>
<comment type="caution">
    <text evidence="2">The sequence shown here is derived from an EMBL/GenBank/DDBJ whole genome shotgun (WGS) entry which is preliminary data.</text>
</comment>
<keyword evidence="1" id="KW-0472">Membrane</keyword>
<gene>
    <name evidence="2" type="ORF">ABG79_00474</name>
</gene>
<feature type="transmembrane region" description="Helical" evidence="1">
    <location>
        <begin position="54"/>
        <end position="82"/>
    </location>
</feature>
<name>A0A0R3JVQ6_CALMK</name>
<evidence type="ECO:0000313" key="3">
    <source>
        <dbReference type="Proteomes" id="UP000052015"/>
    </source>
</evidence>
<feature type="transmembrane region" description="Helical" evidence="1">
    <location>
        <begin position="164"/>
        <end position="184"/>
    </location>
</feature>
<feature type="transmembrane region" description="Helical" evidence="1">
    <location>
        <begin position="258"/>
        <end position="277"/>
    </location>
</feature>
<feature type="transmembrane region" description="Helical" evidence="1">
    <location>
        <begin position="127"/>
        <end position="143"/>
    </location>
</feature>
<accession>A0A0R3JVQ6</accession>
<evidence type="ECO:0000313" key="2">
    <source>
        <dbReference type="EMBL" id="KRQ87673.1"/>
    </source>
</evidence>
<dbReference type="OrthoDB" id="1706779at2"/>
<dbReference type="Proteomes" id="UP000052015">
    <property type="component" value="Unassembled WGS sequence"/>
</dbReference>
<keyword evidence="3" id="KW-1185">Reference proteome</keyword>
<dbReference type="STRING" id="908809.ABG79_00474"/>
<organism evidence="2 3">
    <name type="scientific">Caloramator mitchellensis</name>
    <dbReference type="NCBI Taxonomy" id="908809"/>
    <lineage>
        <taxon>Bacteria</taxon>
        <taxon>Bacillati</taxon>
        <taxon>Bacillota</taxon>
        <taxon>Clostridia</taxon>
        <taxon>Eubacteriales</taxon>
        <taxon>Clostridiaceae</taxon>
        <taxon>Caloramator</taxon>
    </lineage>
</organism>
<dbReference type="RefSeq" id="WP_057976737.1">
    <property type="nucleotide sequence ID" value="NZ_LKHP01000002.1"/>
</dbReference>
<feature type="transmembrane region" description="Helical" evidence="1">
    <location>
        <begin position="196"/>
        <end position="215"/>
    </location>
</feature>
<sequence length="402" mass="47680">MRYVYLLNRLSLLYMTFNTISIILSRSIGQVQFFYYIIALFISEIAIKKYGKNIFFIALLFIPAISSKSFFEALIFIILSFLMTKIQKEEMTSYSLFTEKFENGIKMISGIVAVFLITFSFNILNSFISGFIIVYLTTGTILLRTLRYEETEKKAKRPSRYNMFFNLSIIFLSIILSIEGFRRYLLISLTFIYNKFIDLFFYLFYWLFFVIAILLEQVRRLLYRAISSENINIITQKMGSEDAKKVAQDVMQNTTVNFALAFTAKILVFALFMYIIYKLILKENKVDFSNSQIYREEREFLFDSNKKYINKLSSFLKPRNNNELIRYYYSKYISKLKRSIEIMPYDTSLSIKSKSDNFVDKEKNAIIREIYIKARYGFENISDLEKNLFVNLVKEFKIVKSK</sequence>